<feature type="domain" description="Laminin EGF-like" evidence="17">
    <location>
        <begin position="760"/>
        <end position="806"/>
    </location>
</feature>
<keyword evidence="8 14" id="KW-0175">Coiled coil</keyword>
<dbReference type="OrthoDB" id="10011303at2759"/>
<keyword evidence="11 13" id="KW-0424">Laminin EGF-like domain</keyword>
<dbReference type="FunFam" id="2.10.25.10:FF:000074">
    <property type="entry name" value="Laminin subunit alpha"/>
    <property type="match status" value="1"/>
</dbReference>
<dbReference type="GO" id="GO:0048731">
    <property type="term" value="P:system development"/>
    <property type="evidence" value="ECO:0007669"/>
    <property type="project" value="UniProtKB-ARBA"/>
</dbReference>
<keyword evidence="9 13" id="KW-1015">Disulfide bond</keyword>
<feature type="domain" description="Laminin EGF-like" evidence="17">
    <location>
        <begin position="262"/>
        <end position="312"/>
    </location>
</feature>
<evidence type="ECO:0000256" key="4">
    <source>
        <dbReference type="ARBA" id="ARBA00022729"/>
    </source>
</evidence>
<dbReference type="GO" id="GO:0005604">
    <property type="term" value="C:basement membrane"/>
    <property type="evidence" value="ECO:0007669"/>
    <property type="project" value="UniProtKB-SubCell"/>
</dbReference>
<feature type="domain" description="Laminin IV type A" evidence="18">
    <location>
        <begin position="333"/>
        <end position="517"/>
    </location>
</feature>
<dbReference type="GO" id="GO:0030334">
    <property type="term" value="P:regulation of cell migration"/>
    <property type="evidence" value="ECO:0007669"/>
    <property type="project" value="InterPro"/>
</dbReference>
<dbReference type="InterPro" id="IPR000742">
    <property type="entry name" value="EGF"/>
</dbReference>
<evidence type="ECO:0000313" key="19">
    <source>
        <dbReference type="EMBL" id="GFG38094.1"/>
    </source>
</evidence>
<protein>
    <recommendedName>
        <fullName evidence="21">Laminin subunit alpha</fullName>
    </recommendedName>
</protein>
<proteinExistence type="predicted"/>
<feature type="coiled-coil region" evidence="14">
    <location>
        <begin position="1166"/>
        <end position="1193"/>
    </location>
</feature>
<feature type="disulfide bond" evidence="13">
    <location>
        <begin position="696"/>
        <end position="710"/>
    </location>
</feature>
<evidence type="ECO:0000256" key="14">
    <source>
        <dbReference type="SAM" id="Coils"/>
    </source>
</evidence>
<dbReference type="PANTHER" id="PTHR15036">
    <property type="entry name" value="PIKACHURIN-LIKE PROTEIN"/>
    <property type="match status" value="1"/>
</dbReference>
<dbReference type="PROSITE" id="PS50027">
    <property type="entry name" value="EGF_LAM_2"/>
    <property type="match status" value="8"/>
</dbReference>
<dbReference type="Pfam" id="PF00053">
    <property type="entry name" value="EGF_laminin"/>
    <property type="match status" value="9"/>
</dbReference>
<feature type="disulfide bond" evidence="13">
    <location>
        <begin position="144"/>
        <end position="153"/>
    </location>
</feature>
<dbReference type="InterPro" id="IPR056863">
    <property type="entry name" value="LMN_ATRN_NET-like_EGF"/>
</dbReference>
<dbReference type="InParanoid" id="A0A6L2Q0S3"/>
<accession>A0A6L2Q0S3</accession>
<dbReference type="InterPro" id="IPR001791">
    <property type="entry name" value="Laminin_G"/>
</dbReference>
<dbReference type="InterPro" id="IPR009254">
    <property type="entry name" value="Laminin_aI"/>
</dbReference>
<dbReference type="Pfam" id="PF02210">
    <property type="entry name" value="Laminin_G_2"/>
    <property type="match status" value="5"/>
</dbReference>
<name>A0A6L2Q0S3_COPFO</name>
<dbReference type="SMART" id="SM00181">
    <property type="entry name" value="EGF"/>
    <property type="match status" value="5"/>
</dbReference>
<evidence type="ECO:0000313" key="20">
    <source>
        <dbReference type="Proteomes" id="UP000502823"/>
    </source>
</evidence>
<dbReference type="FunFam" id="2.10.25.10:FF:000083">
    <property type="entry name" value="Laminin subunit alpha"/>
    <property type="match status" value="1"/>
</dbReference>
<dbReference type="SMART" id="SM00282">
    <property type="entry name" value="LamG"/>
    <property type="match status" value="5"/>
</dbReference>
<dbReference type="Pfam" id="PF06008">
    <property type="entry name" value="Laminin_I"/>
    <property type="match status" value="1"/>
</dbReference>
<dbReference type="GO" id="GO:0005102">
    <property type="term" value="F:signaling receptor binding"/>
    <property type="evidence" value="ECO:0007669"/>
    <property type="project" value="InterPro"/>
</dbReference>
<evidence type="ECO:0000256" key="12">
    <source>
        <dbReference type="PROSITE-ProRule" id="PRU00122"/>
    </source>
</evidence>
<dbReference type="SMART" id="SM00180">
    <property type="entry name" value="EGF_Lam"/>
    <property type="match status" value="11"/>
</dbReference>
<feature type="disulfide bond" evidence="13">
    <location>
        <begin position="684"/>
        <end position="693"/>
    </location>
</feature>
<comment type="caution">
    <text evidence="19">The sequence shown here is derived from an EMBL/GenBank/DDBJ whole genome shotgun (WGS) entry which is preliminary data.</text>
</comment>
<evidence type="ECO:0000259" key="16">
    <source>
        <dbReference type="PROSITE" id="PS50025"/>
    </source>
</evidence>
<dbReference type="InterPro" id="IPR002049">
    <property type="entry name" value="LE_dom"/>
</dbReference>
<feature type="disulfide bond" evidence="13">
    <location>
        <begin position="732"/>
        <end position="741"/>
    </location>
</feature>
<feature type="disulfide bond" evidence="13">
    <location>
        <begin position="264"/>
        <end position="281"/>
    </location>
</feature>
<feature type="disulfide bond" evidence="13">
    <location>
        <begin position="123"/>
        <end position="135"/>
    </location>
</feature>
<feature type="domain" description="Laminin EGF-like" evidence="17">
    <location>
        <begin position="713"/>
        <end position="759"/>
    </location>
</feature>
<dbReference type="PROSITE" id="PS50025">
    <property type="entry name" value="LAM_G_DOMAIN"/>
    <property type="match status" value="5"/>
</dbReference>
<comment type="subcellular location">
    <subcellularLocation>
        <location evidence="1">Secreted</location>
        <location evidence="1">Extracellular space</location>
        <location evidence="1">Extracellular matrix</location>
        <location evidence="1">Basement membrane</location>
    </subcellularLocation>
</comment>
<feature type="disulfide bond" evidence="13">
    <location>
        <begin position="780"/>
        <end position="789"/>
    </location>
</feature>
<gene>
    <name evidence="19" type="ORF">Cfor_11067</name>
</gene>
<dbReference type="PROSITE" id="PS51115">
    <property type="entry name" value="LAMININ_IVA"/>
    <property type="match status" value="1"/>
</dbReference>
<feature type="disulfide bond" evidence="13">
    <location>
        <begin position="125"/>
        <end position="142"/>
    </location>
</feature>
<dbReference type="PANTHER" id="PTHR15036:SF67">
    <property type="entry name" value="LAMININ SUBUNIT ALPHA-LIKE PROTEIN"/>
    <property type="match status" value="1"/>
</dbReference>
<evidence type="ECO:0000256" key="15">
    <source>
        <dbReference type="SAM" id="MobiDB-lite"/>
    </source>
</evidence>
<feature type="domain" description="Laminin EGF-like" evidence="17">
    <location>
        <begin position="214"/>
        <end position="261"/>
    </location>
</feature>
<dbReference type="InterPro" id="IPR000034">
    <property type="entry name" value="Laminin_IV"/>
</dbReference>
<feature type="disulfide bond" evidence="13">
    <location>
        <begin position="262"/>
        <end position="274"/>
    </location>
</feature>
<dbReference type="Gene3D" id="2.60.120.200">
    <property type="match status" value="5"/>
</dbReference>
<dbReference type="Proteomes" id="UP000502823">
    <property type="component" value="Unassembled WGS sequence"/>
</dbReference>
<evidence type="ECO:0000256" key="8">
    <source>
        <dbReference type="ARBA" id="ARBA00023054"/>
    </source>
</evidence>
<evidence type="ECO:0000259" key="18">
    <source>
        <dbReference type="PROSITE" id="PS51115"/>
    </source>
</evidence>
<evidence type="ECO:0000256" key="7">
    <source>
        <dbReference type="ARBA" id="ARBA00022889"/>
    </source>
</evidence>
<dbReference type="FunFam" id="2.10.25.10:FF:000051">
    <property type="entry name" value="Laminin subunit alpha 4"/>
    <property type="match status" value="1"/>
</dbReference>
<dbReference type="InterPro" id="IPR010307">
    <property type="entry name" value="Laminin_dom_II"/>
</dbReference>
<dbReference type="FunFam" id="2.60.120.200:FF:000160">
    <property type="entry name" value="Laminin subunit alpha-3"/>
    <property type="match status" value="1"/>
</dbReference>
<dbReference type="SUPFAM" id="SSF57196">
    <property type="entry name" value="EGF/Laminin"/>
    <property type="match status" value="9"/>
</dbReference>
<evidence type="ECO:0000259" key="17">
    <source>
        <dbReference type="PROSITE" id="PS50027"/>
    </source>
</evidence>
<dbReference type="PROSITE" id="PS00022">
    <property type="entry name" value="EGF_1"/>
    <property type="match status" value="1"/>
</dbReference>
<keyword evidence="4" id="KW-0732">Signal</keyword>
<keyword evidence="6" id="KW-0084">Basement membrane</keyword>
<dbReference type="GO" id="GO:0007155">
    <property type="term" value="P:cell adhesion"/>
    <property type="evidence" value="ECO:0007669"/>
    <property type="project" value="UniProtKB-KW"/>
</dbReference>
<feature type="region of interest" description="Disordered" evidence="15">
    <location>
        <begin position="1223"/>
        <end position="1248"/>
    </location>
</feature>
<feature type="region of interest" description="Disordered" evidence="15">
    <location>
        <begin position="2008"/>
        <end position="2030"/>
    </location>
</feature>
<dbReference type="InterPro" id="IPR050372">
    <property type="entry name" value="Neurexin-related_CASP"/>
</dbReference>
<feature type="domain" description="Laminin EGF-like" evidence="17">
    <location>
        <begin position="123"/>
        <end position="168"/>
    </location>
</feature>
<evidence type="ECO:0000256" key="3">
    <source>
        <dbReference type="ARBA" id="ARBA00022530"/>
    </source>
</evidence>
<keyword evidence="10" id="KW-0325">Glycoprotein</keyword>
<dbReference type="Pfam" id="PF24973">
    <property type="entry name" value="EGF_LMN_ATRN"/>
    <property type="match status" value="1"/>
</dbReference>
<feature type="domain" description="Laminin G" evidence="16">
    <location>
        <begin position="1799"/>
        <end position="1969"/>
    </location>
</feature>
<keyword evidence="7" id="KW-0130">Cell adhesion</keyword>
<dbReference type="Gene3D" id="2.10.25.10">
    <property type="entry name" value="Laminin"/>
    <property type="match status" value="11"/>
</dbReference>
<evidence type="ECO:0000256" key="1">
    <source>
        <dbReference type="ARBA" id="ARBA00004302"/>
    </source>
</evidence>
<dbReference type="PRINTS" id="PR00011">
    <property type="entry name" value="EGFLAMININ"/>
</dbReference>
<keyword evidence="2" id="KW-0964">Secreted</keyword>
<feature type="coiled-coil region" evidence="14">
    <location>
        <begin position="917"/>
        <end position="944"/>
    </location>
</feature>
<feature type="disulfide bond" evidence="13">
    <location>
        <begin position="237"/>
        <end position="246"/>
    </location>
</feature>
<reference evidence="20" key="1">
    <citation type="submission" date="2020-01" db="EMBL/GenBank/DDBJ databases">
        <title>Draft genome sequence of the Termite Coptotermes fromosanus.</title>
        <authorList>
            <person name="Itakura S."/>
            <person name="Yosikawa Y."/>
            <person name="Umezawa K."/>
        </authorList>
    </citation>
    <scope>NUCLEOTIDE SEQUENCE [LARGE SCALE GENOMIC DNA]</scope>
</reference>
<feature type="disulfide bond" evidence="13">
    <location>
        <begin position="283"/>
        <end position="292"/>
    </location>
</feature>
<dbReference type="PROSITE" id="PS01248">
    <property type="entry name" value="EGF_LAM_1"/>
    <property type="match status" value="4"/>
</dbReference>
<dbReference type="Pfam" id="PF06009">
    <property type="entry name" value="Laminin_II"/>
    <property type="match status" value="1"/>
</dbReference>
<dbReference type="InterPro" id="IPR013320">
    <property type="entry name" value="ConA-like_dom_sf"/>
</dbReference>
<feature type="domain" description="Laminin EGF-like" evidence="17">
    <location>
        <begin position="551"/>
        <end position="600"/>
    </location>
</feature>
<dbReference type="FunFam" id="2.10.25.10:FF:000407">
    <property type="entry name" value="Laminin subunit alpha-3"/>
    <property type="match status" value="1"/>
</dbReference>
<dbReference type="FunCoup" id="A0A6L2Q0S3">
    <property type="interactions" value="55"/>
</dbReference>
<dbReference type="FunFam" id="2.10.25.10:FF:000224">
    <property type="entry name" value="Usherin"/>
    <property type="match status" value="1"/>
</dbReference>
<evidence type="ECO:0000256" key="9">
    <source>
        <dbReference type="ARBA" id="ARBA00023157"/>
    </source>
</evidence>
<dbReference type="GO" id="GO:0048513">
    <property type="term" value="P:animal organ development"/>
    <property type="evidence" value="ECO:0007669"/>
    <property type="project" value="UniProtKB-ARBA"/>
</dbReference>
<feature type="disulfide bond" evidence="13">
    <location>
        <begin position="570"/>
        <end position="579"/>
    </location>
</feature>
<keyword evidence="5" id="KW-0677">Repeat</keyword>
<dbReference type="SUPFAM" id="SSF49899">
    <property type="entry name" value="Concanavalin A-like lectins/glucanases"/>
    <property type="match status" value="5"/>
</dbReference>
<dbReference type="CDD" id="cd00055">
    <property type="entry name" value="EGF_Lam"/>
    <property type="match status" value="10"/>
</dbReference>
<evidence type="ECO:0000256" key="13">
    <source>
        <dbReference type="PROSITE-ProRule" id="PRU00460"/>
    </source>
</evidence>
<dbReference type="EMBL" id="BLKM01000745">
    <property type="protein sequence ID" value="GFG38094.1"/>
    <property type="molecule type" value="Genomic_DNA"/>
</dbReference>
<dbReference type="GO" id="GO:0005576">
    <property type="term" value="C:extracellular region"/>
    <property type="evidence" value="ECO:0007669"/>
    <property type="project" value="UniProtKB-ARBA"/>
</dbReference>
<feature type="domain" description="Laminin G" evidence="16">
    <location>
        <begin position="2229"/>
        <end position="2410"/>
    </location>
</feature>
<organism evidence="19 20">
    <name type="scientific">Coptotermes formosanus</name>
    <name type="common">Formosan subterranean termite</name>
    <dbReference type="NCBI Taxonomy" id="36987"/>
    <lineage>
        <taxon>Eukaryota</taxon>
        <taxon>Metazoa</taxon>
        <taxon>Ecdysozoa</taxon>
        <taxon>Arthropoda</taxon>
        <taxon>Hexapoda</taxon>
        <taxon>Insecta</taxon>
        <taxon>Pterygota</taxon>
        <taxon>Neoptera</taxon>
        <taxon>Polyneoptera</taxon>
        <taxon>Dictyoptera</taxon>
        <taxon>Blattodea</taxon>
        <taxon>Blattoidea</taxon>
        <taxon>Termitoidae</taxon>
        <taxon>Rhinotermitidae</taxon>
        <taxon>Coptotermes</taxon>
    </lineage>
</organism>
<feature type="domain" description="Laminin EGF-like" evidence="17">
    <location>
        <begin position="169"/>
        <end position="213"/>
    </location>
</feature>
<feature type="domain" description="Laminin EGF-like" evidence="17">
    <location>
        <begin position="660"/>
        <end position="712"/>
    </location>
</feature>
<evidence type="ECO:0000256" key="2">
    <source>
        <dbReference type="ARBA" id="ARBA00022525"/>
    </source>
</evidence>
<feature type="disulfide bond" evidence="13">
    <location>
        <begin position="186"/>
        <end position="195"/>
    </location>
</feature>
<sequence length="2445" mass="267992">MEVLVHNGQFYEAQLPVPHCPSNSGCRSIVKQVDGNSYFQLTENFVFTLKESSHKGVWLDYVLVIPAEQYSDNVLSEEPVDNTGTFIKECGHNHFFMDNFTEGFCNDAVFSLTADYNNGALPCHCDFDGSLSFECEKYGGQCPCKPNVIGRRCEACRTGFYGFPDCQPCDCPSTALCETYTGECICPPRVTGEKCNQCIAYTYGFDPIIGCEECNCVPLGVARGNLQCDLFNGSCECKPNVMGRTCDRCVAGHHSFPYCQQCDCDLRGTTLDICDQFSAVCHCKANVEGQACDLCKEGTFNIQEDNPDGCTKCFCSGRTTRCSSSQLYRAQVLDMQDWRLAVADIDKTVNIGYLLSEPEQLDSGHSIGVDLTTDETYQKIVYFSAPPTYLGNKLVVYGGALNYTIFYTTGLFGSALSQPDVMLYSADLYLLHSALEQPAATAQYMASVEIKETNFVLPTGFPATREQLMQVLQRLQAIYIRATYWEGSITSRLGNVSLDIALEGYNPNTSKAMAVEQCQCPQPYKGLSCEDCAPGYYRSQTGPYGGYCVPCQCNGHSDTCDEVTGICYDCKHNTTGDHCELCAVGYHGDATQGSPFDCLICACPLPIPSNNFATSCDLSDDGARISCECRPGYYGARCQSCAAGFYGRPEVPGSDYCRPCECSGNINPDDPGSCDSVSGECLRCLNNTFGMACNLCAPGYFGDAVHLKDCQTCDCSTCGTRECDSHTGQCHCHDNVVGEKCDRCQAEHFGFNSCQGCRACDCQLASESSQCDDVTGQCRCKPGVTGRTCERCQAGFWNYGGNGCVSCGCNTDYSLGFGCNPNTGQCECLPGVIGEKCDHCPYRWVLKEEEGCFECDSCIHNLLDVTDQLRSRIDPVAIEFETIAVGYFTHQRLVYINSTASALAPKVNLLDPLLVDLRPITQELESLEQDAKNLNRKANYLVASGQQVPQEGDSVRLNALEVEELVKNTVVGALQIVSDVGTLAFSLEGGASPQIDSALQEAQGILEEIQQRDFSARRTEAEAELNKANALLLKMDGFSVPVRNQSKAFEALRAKIQDFDDKLNDLRNHTVNAINKANDIQALNDANNNSKVVSTVEKVKNLTQEANSTLEDANELLRNALALLGGARDAFENLHLEAQQGQGSRDKLNETLMTNQLELYEVRQPVRKAEEHALKLEAKAKELEDLFTEANTSSGNAIDAANAYSNIEAAIQEAHIAAEDAGNAAENATDLSQGLDERTGESGTRSSELLQNARGTLDRAQQELSPHLERARSSVEEVRQMNLKNDEGDSRINRALQRIAYESHPSDASAAMNQSDAADQIAQSALNSIEDILHDLPEQVNQARKLPRDVEDTNKVTSQANNNLQRVQSVKPDIDQLIDQLNTRRTDLDASGNAIKAEIEGLRQMISLVRDVANRIKVGVTFSQNTALELRNPDSLPQLATSTKVSLYFKTNKPNGFLLYLGNEEGTHRKMRRVRSDDFLALWIQNGHPILTIDLGGGTQEIISDKFVSDDVWYQAIIERTGKKVQLIIREEVADGQEKKNVNEVVLNGTSSIFNLDQELSKLFVGGFLGYFTTPPEIEYQTFEGQIEELVIGDTPVSLWNFVSAENNIGAIERDKLVNLQPSTGYRFDGNGYTIVNSKAYRVRERSDVQLKFKTTARDGLLFLAGKGHTFLSIELRDGNVLYQYDLGGGLLQITSQKTYNDDKWHTVEAVREKEKGVLRIDGVPEFQASAPEKATQLQVSEHFYVGGYPGQLPFRPVTGTGFEGCIDGVQIDGTPVDLSQNVEAFGVTPGCPVQFVSSVAFDAANPGYVHWPNGSANNFLQLNLKFKTAASSGLLFYGSDHHGNAAVSLALLDGSLVMRSQGEELVTVANTRYDDNQWHVVTATHNSTGLRLDIDDYDMVMTDSEPPALHFLYGSYYFGGLPSGQTAFPGAVATDSPFIGCIGDATVNGVFINFANATDRRGAILGKCPSADQPFLGPSRPSGICLLLTSGWQIILIIICQYSEEPEVEKPEEETTPTPTAPTPAPTPARTCLLPLEPINDTDVSPASGYRFGTAAGSRQEYTANSGRIKMKYEFSLEFKTFAEDGIMFYVADDRHIDFVALYMKGGKVHYGFNCGSGSALIVSEKTYHDGQWHSVLFSRLHTSGRLTIDGEVAGEGSSKGSTKSINILSPYYIGGISPNISSDARVNIKNINGSFVGCLRNFQLNSKNVGDLRHSIGVIPCSDKVEPGVFFPHTGGQIIASKYHLFRVGVVIDIKLDIRPRKTSGVLLSVHGRRDFLLLQMVNGVLKFSVDNGKGVISAQYTPPHDYYFCDGHWHTIQAVKSKNVVTLSVDKTSVEPGIGIPGSSSTDTRDSLIIGDFNRTLHPRRLRGLETKEFYVGCMRNILINEEEQKLDVSQTRGNVMTKGYLCSIFQEKEKGTSHDLQNTVSFYFCEGLSSVFVRLSS</sequence>
<dbReference type="FunFam" id="2.10.25.10:FF:000106">
    <property type="entry name" value="Heparan sulfate proteoglycan 2"/>
    <property type="match status" value="1"/>
</dbReference>
<keyword evidence="20" id="KW-1185">Reference proteome</keyword>
<evidence type="ECO:0000256" key="5">
    <source>
        <dbReference type="ARBA" id="ARBA00022737"/>
    </source>
</evidence>
<evidence type="ECO:0000256" key="6">
    <source>
        <dbReference type="ARBA" id="ARBA00022869"/>
    </source>
</evidence>
<evidence type="ECO:0008006" key="21">
    <source>
        <dbReference type="Google" id="ProtNLM"/>
    </source>
</evidence>
<keyword evidence="3" id="KW-0272">Extracellular matrix</keyword>
<dbReference type="CDD" id="cd00110">
    <property type="entry name" value="LamG"/>
    <property type="match status" value="5"/>
</dbReference>
<feature type="disulfide bond" evidence="12">
    <location>
        <begin position="1942"/>
        <end position="1969"/>
    </location>
</feature>
<dbReference type="Pfam" id="PF00052">
    <property type="entry name" value="Laminin_B"/>
    <property type="match status" value="1"/>
</dbReference>
<evidence type="ECO:0000256" key="11">
    <source>
        <dbReference type="ARBA" id="ARBA00023292"/>
    </source>
</evidence>
<dbReference type="SMART" id="SM00281">
    <property type="entry name" value="LamB"/>
    <property type="match status" value="1"/>
</dbReference>
<dbReference type="GO" id="GO:0045995">
    <property type="term" value="P:regulation of embryonic development"/>
    <property type="evidence" value="ECO:0007669"/>
    <property type="project" value="InterPro"/>
</dbReference>
<evidence type="ECO:0000256" key="10">
    <source>
        <dbReference type="ARBA" id="ARBA00023180"/>
    </source>
</evidence>
<comment type="caution">
    <text evidence="13">Lacks conserved residue(s) required for the propagation of feature annotation.</text>
</comment>
<feature type="domain" description="Laminin G" evidence="16">
    <location>
        <begin position="1623"/>
        <end position="1792"/>
    </location>
</feature>
<feature type="domain" description="Laminin G" evidence="16">
    <location>
        <begin position="1419"/>
        <end position="1618"/>
    </location>
</feature>
<feature type="domain" description="Laminin G" evidence="16">
    <location>
        <begin position="2050"/>
        <end position="2223"/>
    </location>
</feature>
<dbReference type="GO" id="GO:0030155">
    <property type="term" value="P:regulation of cell adhesion"/>
    <property type="evidence" value="ECO:0007669"/>
    <property type="project" value="InterPro"/>
</dbReference>